<evidence type="ECO:0000256" key="1">
    <source>
        <dbReference type="ARBA" id="ARBA00004308"/>
    </source>
</evidence>
<organism evidence="9 10">
    <name type="scientific">Rhizopus delemar</name>
    <dbReference type="NCBI Taxonomy" id="936053"/>
    <lineage>
        <taxon>Eukaryota</taxon>
        <taxon>Fungi</taxon>
        <taxon>Fungi incertae sedis</taxon>
        <taxon>Mucoromycota</taxon>
        <taxon>Mucoromycotina</taxon>
        <taxon>Mucoromycetes</taxon>
        <taxon>Mucorales</taxon>
        <taxon>Mucorineae</taxon>
        <taxon>Rhizopodaceae</taxon>
        <taxon>Rhizopus</taxon>
    </lineage>
</organism>
<dbReference type="SUPFAM" id="SSF64356">
    <property type="entry name" value="SNARE-like"/>
    <property type="match status" value="1"/>
</dbReference>
<feature type="domain" description="PCI" evidence="6">
    <location>
        <begin position="215"/>
        <end position="398"/>
    </location>
</feature>
<evidence type="ECO:0000313" key="9">
    <source>
        <dbReference type="EMBL" id="KAG1573546.1"/>
    </source>
</evidence>
<evidence type="ECO:0000256" key="3">
    <source>
        <dbReference type="ARBA" id="ARBA00023136"/>
    </source>
</evidence>
<dbReference type="PANTHER" id="PTHR12732:SF0">
    <property type="entry name" value="PCI DOMAIN-CONTAINING PROTEIN 2"/>
    <property type="match status" value="1"/>
</dbReference>
<dbReference type="GO" id="GO:0016973">
    <property type="term" value="P:poly(A)+ mRNA export from nucleus"/>
    <property type="evidence" value="ECO:0007669"/>
    <property type="project" value="TreeGrafter"/>
</dbReference>
<keyword evidence="10" id="KW-1185">Reference proteome</keyword>
<dbReference type="GO" id="GO:0070390">
    <property type="term" value="C:transcription export complex 2"/>
    <property type="evidence" value="ECO:0007669"/>
    <property type="project" value="TreeGrafter"/>
</dbReference>
<dbReference type="InterPro" id="IPR000717">
    <property type="entry name" value="PCI_dom"/>
</dbReference>
<dbReference type="Pfam" id="PF13774">
    <property type="entry name" value="Longin"/>
    <property type="match status" value="1"/>
</dbReference>
<reference evidence="9 10" key="1">
    <citation type="journal article" date="2020" name="Microb. Genom.">
        <title>Genetic diversity of clinical and environmental Mucorales isolates obtained from an investigation of mucormycosis cases among solid organ transplant recipients.</title>
        <authorList>
            <person name="Nguyen M.H."/>
            <person name="Kaul D."/>
            <person name="Muto C."/>
            <person name="Cheng S.J."/>
            <person name="Richter R.A."/>
            <person name="Bruno V.M."/>
            <person name="Liu G."/>
            <person name="Beyhan S."/>
            <person name="Sundermann A.J."/>
            <person name="Mounaud S."/>
            <person name="Pasculle A.W."/>
            <person name="Nierman W.C."/>
            <person name="Driscoll E."/>
            <person name="Cumbie R."/>
            <person name="Clancy C.J."/>
            <person name="Dupont C.L."/>
        </authorList>
    </citation>
    <scope>NUCLEOTIDE SEQUENCE [LARGE SCALE GENOMIC DNA]</scope>
    <source>
        <strain evidence="9 10">GL24</strain>
    </source>
</reference>
<dbReference type="PROSITE" id="PS50892">
    <property type="entry name" value="V_SNARE"/>
    <property type="match status" value="1"/>
</dbReference>
<proteinExistence type="inferred from homology"/>
<dbReference type="GO" id="GO:0003723">
    <property type="term" value="F:RNA binding"/>
    <property type="evidence" value="ECO:0007669"/>
    <property type="project" value="InterPro"/>
</dbReference>
<feature type="domain" description="V-SNARE coiled-coil homology" evidence="8">
    <location>
        <begin position="508"/>
        <end position="539"/>
    </location>
</feature>
<dbReference type="Proteomes" id="UP000740926">
    <property type="component" value="Unassembled WGS sequence"/>
</dbReference>
<dbReference type="SUPFAM" id="SSF58038">
    <property type="entry name" value="SNARE fusion complex"/>
    <property type="match status" value="1"/>
</dbReference>
<gene>
    <name evidence="9" type="ORF">G6F50_002758</name>
</gene>
<evidence type="ECO:0008006" key="11">
    <source>
        <dbReference type="Google" id="ProtNLM"/>
    </source>
</evidence>
<accession>A0A9P6ZA30</accession>
<evidence type="ECO:0000259" key="8">
    <source>
        <dbReference type="PROSITE" id="PS50892"/>
    </source>
</evidence>
<comment type="caution">
    <text evidence="9">The sequence shown here is derived from an EMBL/GenBank/DDBJ whole genome shotgun (WGS) entry which is preliminary data.</text>
</comment>
<keyword evidence="5" id="KW-0175">Coiled coil</keyword>
<dbReference type="EMBL" id="JAANIU010000272">
    <property type="protein sequence ID" value="KAG1573546.1"/>
    <property type="molecule type" value="Genomic_DNA"/>
</dbReference>
<dbReference type="SMART" id="SM00753">
    <property type="entry name" value="PAM"/>
    <property type="match status" value="1"/>
</dbReference>
<dbReference type="Gene3D" id="3.30.450.50">
    <property type="entry name" value="Longin domain"/>
    <property type="match status" value="1"/>
</dbReference>
<dbReference type="GO" id="GO:0000973">
    <property type="term" value="P:post-transcriptional tethering of RNA polymerase II gene DNA at nuclear periphery"/>
    <property type="evidence" value="ECO:0007669"/>
    <property type="project" value="TreeGrafter"/>
</dbReference>
<dbReference type="GO" id="GO:0006368">
    <property type="term" value="P:transcription elongation by RNA polymerase II"/>
    <property type="evidence" value="ECO:0007669"/>
    <property type="project" value="TreeGrafter"/>
</dbReference>
<comment type="similarity">
    <text evidence="2">Belongs to the synaptobrevin family.</text>
</comment>
<dbReference type="InterPro" id="IPR011012">
    <property type="entry name" value="Longin-like_dom_sf"/>
</dbReference>
<dbReference type="PROSITE" id="PS50250">
    <property type="entry name" value="PCI"/>
    <property type="match status" value="1"/>
</dbReference>
<evidence type="ECO:0000256" key="5">
    <source>
        <dbReference type="PROSITE-ProRule" id="PRU00290"/>
    </source>
</evidence>
<comment type="subcellular location">
    <subcellularLocation>
        <location evidence="1">Endomembrane system</location>
    </subcellularLocation>
</comment>
<evidence type="ECO:0000256" key="2">
    <source>
        <dbReference type="ARBA" id="ARBA00008025"/>
    </source>
</evidence>
<name>A0A9P6ZA30_9FUNG</name>
<dbReference type="InterPro" id="IPR042855">
    <property type="entry name" value="V_SNARE_CC"/>
</dbReference>
<dbReference type="AlphaFoldDB" id="A0A9P6ZA30"/>
<evidence type="ECO:0000256" key="4">
    <source>
        <dbReference type="ARBA" id="ARBA00025771"/>
    </source>
</evidence>
<evidence type="ECO:0000259" key="6">
    <source>
        <dbReference type="PROSITE" id="PS50250"/>
    </source>
</evidence>
<comment type="similarity">
    <text evidence="4">Belongs to the CSN12 family.</text>
</comment>
<dbReference type="GO" id="GO:0003690">
    <property type="term" value="F:double-stranded DNA binding"/>
    <property type="evidence" value="ECO:0007669"/>
    <property type="project" value="InterPro"/>
</dbReference>
<dbReference type="SMART" id="SM01270">
    <property type="entry name" value="Longin"/>
    <property type="match status" value="1"/>
</dbReference>
<evidence type="ECO:0000259" key="7">
    <source>
        <dbReference type="PROSITE" id="PS50859"/>
    </source>
</evidence>
<dbReference type="Gene3D" id="1.20.5.110">
    <property type="match status" value="1"/>
</dbReference>
<evidence type="ECO:0000313" key="10">
    <source>
        <dbReference type="Proteomes" id="UP000740926"/>
    </source>
</evidence>
<dbReference type="CDD" id="cd14824">
    <property type="entry name" value="Longin"/>
    <property type="match status" value="1"/>
</dbReference>
<dbReference type="Pfam" id="PF01399">
    <property type="entry name" value="PCI"/>
    <property type="match status" value="1"/>
</dbReference>
<dbReference type="InterPro" id="IPR010908">
    <property type="entry name" value="Longin_dom"/>
</dbReference>
<feature type="domain" description="Longin" evidence="7">
    <location>
        <begin position="374"/>
        <end position="500"/>
    </location>
</feature>
<keyword evidence="3" id="KW-0472">Membrane</keyword>
<sequence length="539" mass="62891">MYRSVYIDNFLKKVKKSSQEENARVLASLFAYTEKHVDQLAAQNVKTMKPHEIQGFTKNVQLEAPWSEIVIHHMKTALYLDAGEYEEAFLSQKEVVQSLQRFMPNMTRWILPVLYLFNNDLRLIATRADQDKEAAEGQRRKLEEAANVISKSFTYCITDRGPMVTSKKYGTYRMIGMLFRIYFKLKQQNLCKNILRAVKAADMPSLEQFPKSDRVTFRYYLGRLYFLEEDYVKAENELNLAFKECTKHHLKNKELILQTLLPVKLMKGMLPTKTLLSMFPQSRQIYSQLAIAVKKGNVKSFNVALTNSESTLIKQRTYFAVEKAESIALRQLFRKVFLVMGQNTRLPIAKFQQALNFEGMTIDIEEAEWMLANMIYKGYMKGYLSHEKMYLVLTSQYDLSSFGFFQRNTIQEVMNFSAITVTERTELGQRQSIEVENNVIHVYMNPQGLSGIIISDKDYPSRVAFSLLNKVVDEVLTKYSHWNTADTIEYPELTQYIQKYQDPQQADNIMKVQKELDETTTIMYKTIESLLQRGEKNHW</sequence>
<protein>
    <recommendedName>
        <fullName evidence="11">PCI domain-containing protein</fullName>
    </recommendedName>
</protein>
<dbReference type="PROSITE" id="PS50859">
    <property type="entry name" value="LONGIN"/>
    <property type="match status" value="1"/>
</dbReference>
<dbReference type="GO" id="GO:0012505">
    <property type="term" value="C:endomembrane system"/>
    <property type="evidence" value="ECO:0007669"/>
    <property type="project" value="UniProtKB-SubCell"/>
</dbReference>
<dbReference type="PANTHER" id="PTHR12732">
    <property type="entry name" value="UNCHARACTERIZED PROTEASOME COMPONENT REGION PCI-CONTAINING"/>
    <property type="match status" value="1"/>
</dbReference>
<dbReference type="InterPro" id="IPR045114">
    <property type="entry name" value="Csn12-like"/>
</dbReference>